<sequence>MKRKCMMLSLLISGPKQPGNDIDVYLAPLIDDLKTLWDEEVSVFDAHIREYFTLRAMLFCTINDFPACGDLSGYKVKGKKPCPICDDDLHSTYLPHWGKYVYMKTRRYLPRHHPYSKKKKAFDGDVELRSALRPLTGKEVYERHKGVVHVFGKSKKKNKESTSLWKKESIFLKLPYWQHLTVRHCLDVMHIEKNVCDAIIGTLLNIPTKTKDGIHVQREMQEMQIRPELWVQDKSDKGKKKSTFTLPPACYTLSVAKKRIFCECLYNRDALYYARGEKVDHDGRVVGYGGTNVGHTKAFGKKSSQSQCSGCSSQSIESMKASLREEFKEQVNETVKQNVINILNEMGLTSFNFSSGASIPMPSTSINHAPHPLPNDELLGPRACRLFLNDFGTRRLFEVGRGTTFPSGTGVSCHHMPIMEGHLKVGVDTILNDYVGATLPVPVPTVNLFTIGDAQGSFVQWPVDWVKFVSEVTSSKPSKGKKKLDIRKKPVKRSLVSDGVLLALSKDCKWLHSIIASRSSDDPFGITFDARMFQYKSSDGDDILTTRTSLSFCPVQ</sequence>
<dbReference type="Proteomes" id="UP001152484">
    <property type="component" value="Unassembled WGS sequence"/>
</dbReference>
<dbReference type="EMBL" id="CAMAPE010000031">
    <property type="protein sequence ID" value="CAH9094105.1"/>
    <property type="molecule type" value="Genomic_DNA"/>
</dbReference>
<evidence type="ECO:0000313" key="3">
    <source>
        <dbReference type="Proteomes" id="UP001152484"/>
    </source>
</evidence>
<dbReference type="PANTHER" id="PTHR10775:SF180">
    <property type="entry name" value="TRANSPOSON, EN_SPM-LIKE, TRANSPOSASE-ASSOCIATED DOMAIN PROTEIN-RELATED"/>
    <property type="match status" value="1"/>
</dbReference>
<feature type="domain" description="DUF8039" evidence="1">
    <location>
        <begin position="375"/>
        <end position="468"/>
    </location>
</feature>
<reference evidence="2" key="1">
    <citation type="submission" date="2022-07" db="EMBL/GenBank/DDBJ databases">
        <authorList>
            <person name="Macas J."/>
            <person name="Novak P."/>
            <person name="Neumann P."/>
        </authorList>
    </citation>
    <scope>NUCLEOTIDE SEQUENCE</scope>
</reference>
<dbReference type="PANTHER" id="PTHR10775">
    <property type="entry name" value="OS08G0208400 PROTEIN"/>
    <property type="match status" value="1"/>
</dbReference>
<proteinExistence type="predicted"/>
<evidence type="ECO:0000259" key="1">
    <source>
        <dbReference type="Pfam" id="PF26133"/>
    </source>
</evidence>
<protein>
    <recommendedName>
        <fullName evidence="1">DUF8039 domain-containing protein</fullName>
    </recommendedName>
</protein>
<dbReference type="InterPro" id="IPR004242">
    <property type="entry name" value="Transposase_21"/>
</dbReference>
<gene>
    <name evidence="2" type="ORF">CEURO_LOCUS12589</name>
</gene>
<organism evidence="2 3">
    <name type="scientific">Cuscuta europaea</name>
    <name type="common">European dodder</name>
    <dbReference type="NCBI Taxonomy" id="41803"/>
    <lineage>
        <taxon>Eukaryota</taxon>
        <taxon>Viridiplantae</taxon>
        <taxon>Streptophyta</taxon>
        <taxon>Embryophyta</taxon>
        <taxon>Tracheophyta</taxon>
        <taxon>Spermatophyta</taxon>
        <taxon>Magnoliopsida</taxon>
        <taxon>eudicotyledons</taxon>
        <taxon>Gunneridae</taxon>
        <taxon>Pentapetalae</taxon>
        <taxon>asterids</taxon>
        <taxon>lamiids</taxon>
        <taxon>Solanales</taxon>
        <taxon>Convolvulaceae</taxon>
        <taxon>Cuscuteae</taxon>
        <taxon>Cuscuta</taxon>
        <taxon>Cuscuta subgen. Cuscuta</taxon>
    </lineage>
</organism>
<keyword evidence="3" id="KW-1185">Reference proteome</keyword>
<dbReference type="Pfam" id="PF02992">
    <property type="entry name" value="Transposase_21"/>
    <property type="match status" value="1"/>
</dbReference>
<dbReference type="OrthoDB" id="1384760at2759"/>
<name>A0A9P1EC01_CUSEU</name>
<comment type="caution">
    <text evidence="2">The sequence shown here is derived from an EMBL/GenBank/DDBJ whole genome shotgun (WGS) entry which is preliminary data.</text>
</comment>
<dbReference type="AlphaFoldDB" id="A0A9P1EC01"/>
<dbReference type="InterPro" id="IPR058352">
    <property type="entry name" value="DUF8039"/>
</dbReference>
<evidence type="ECO:0000313" key="2">
    <source>
        <dbReference type="EMBL" id="CAH9094105.1"/>
    </source>
</evidence>
<dbReference type="Pfam" id="PF26133">
    <property type="entry name" value="DUF8039"/>
    <property type="match status" value="1"/>
</dbReference>
<accession>A0A9P1EC01</accession>